<dbReference type="InterPro" id="IPR026906">
    <property type="entry name" value="LRR_5"/>
</dbReference>
<dbReference type="Gene3D" id="3.80.10.10">
    <property type="entry name" value="Ribonuclease Inhibitor"/>
    <property type="match status" value="3"/>
</dbReference>
<dbReference type="PANTHER" id="PTHR45661">
    <property type="entry name" value="SURFACE ANTIGEN"/>
    <property type="match status" value="1"/>
</dbReference>
<evidence type="ECO:0000313" key="1">
    <source>
        <dbReference type="EMBL" id="KAA6341287.1"/>
    </source>
</evidence>
<organism evidence="1">
    <name type="scientific">termite gut metagenome</name>
    <dbReference type="NCBI Taxonomy" id="433724"/>
    <lineage>
        <taxon>unclassified sequences</taxon>
        <taxon>metagenomes</taxon>
        <taxon>organismal metagenomes</taxon>
    </lineage>
</organism>
<sequence length="890" mass="100532">MCKQLVYKKGLLLSLIISLFLLPFYSCQEDDNEIYRQLVGAPVQLKIVDKQDSGNRLYSIKNIINLTTGEAFYLNGQAQTKAGIGGDLNTEPRLKNKPYKIIPKYMVDAGERIDPDAIIGSFKKGDRIKVLVEIYEPEEGETLEEYVTTPLRRKIRVVEVVVDYNGKDEIDISVTDPAEEEFNETEITIHHEKGRLAEELGPINFKDGDNVRFIIFGEELTYTDMEVMRLYIHSLTGLELRNNITEIKESQFQYYYKLREVVFPEGITKIGHNAFQNCNSLFSINILNESSYKNNKITFIGEGAFQNCPLQGDLYIPENLTVCKYAFDGVSISLVMIEGNTNFICDPGEWIFYTNYLCQVSYGNPANYKGHNITANVDKFFRMDYENDGKSQLNMIFTNVYFYAGLNYIPKLHADLDFTKMSNKLKTNLIGAFHFETSNYFLTKHPIVSQYNYLYTYSIVFLADGVTTSNLNSLTNNSTCEIALYFRNEVTLPEGTCKGVTSIVLLPGTNKLKSDFLSCKSGIAKDCTIMLYQTEAITLSESMFTDVDLEKAITYVMHPGTPTLKLAQHTKLKAVEITEPMTSTGSLFRGTIFRQITLPYAIQEDKTFAPTLKTISPYAFADCPNLEVILGIDNVETIYREILARTPGIKFLSFYNLKNADSYALMESFVEILDLAGSPLDGDFNMYAFSKAYFLTYVSFVGTKIKTIPKGCFKDDDYLTSVIFGRGDTDYRDIPTQIRTRDGEFKSIPPVTGDYNTCPTLTSIEANAFENCMPLNIAIPSSVTSLGEEAFRGCASLKIGLYEGLKTIKKKCFFDCPGLVSINIPESVTTIEEGAFKTRNPQGLLHVRFNWKTKQTIQFYKSNVWPIGTMIVTIPSDPNVYGDAKYTDKI</sequence>
<name>A0A5J4S556_9ZZZZ</name>
<proteinExistence type="predicted"/>
<dbReference type="AlphaFoldDB" id="A0A5J4S556"/>
<dbReference type="Pfam" id="PF13306">
    <property type="entry name" value="LRR_5"/>
    <property type="match status" value="3"/>
</dbReference>
<accession>A0A5J4S556</accession>
<comment type="caution">
    <text evidence="1">The sequence shown here is derived from an EMBL/GenBank/DDBJ whole genome shotgun (WGS) entry which is preliminary data.</text>
</comment>
<dbReference type="InterPro" id="IPR053139">
    <property type="entry name" value="Surface_bspA-like"/>
</dbReference>
<protein>
    <recommendedName>
        <fullName evidence="2">Leucine-rich repeat domain-containing protein</fullName>
    </recommendedName>
</protein>
<dbReference type="PANTHER" id="PTHR45661:SF3">
    <property type="entry name" value="IG-LIKE DOMAIN-CONTAINING PROTEIN"/>
    <property type="match status" value="1"/>
</dbReference>
<reference evidence="1" key="1">
    <citation type="submission" date="2019-03" db="EMBL/GenBank/DDBJ databases">
        <title>Single cell metagenomics reveals metabolic interactions within the superorganism composed of flagellate Streblomastix strix and complex community of Bacteroidetes bacteria on its surface.</title>
        <authorList>
            <person name="Treitli S.C."/>
            <person name="Kolisko M."/>
            <person name="Husnik F."/>
            <person name="Keeling P."/>
            <person name="Hampl V."/>
        </authorList>
    </citation>
    <scope>NUCLEOTIDE SEQUENCE</scope>
    <source>
        <strain evidence="1">STM</strain>
    </source>
</reference>
<evidence type="ECO:0008006" key="2">
    <source>
        <dbReference type="Google" id="ProtNLM"/>
    </source>
</evidence>
<dbReference type="EMBL" id="SNRY01000400">
    <property type="protein sequence ID" value="KAA6341287.1"/>
    <property type="molecule type" value="Genomic_DNA"/>
</dbReference>
<gene>
    <name evidence="1" type="ORF">EZS27_010911</name>
</gene>
<dbReference type="InterPro" id="IPR032675">
    <property type="entry name" value="LRR_dom_sf"/>
</dbReference>
<dbReference type="SUPFAM" id="SSF52058">
    <property type="entry name" value="L domain-like"/>
    <property type="match status" value="2"/>
</dbReference>